<sequence>MAQHARPNIVGHIDPLRPQFSKSSKRATVHSAVFDCFAPNGEYGNGSGGWPPCTTGRVALRRTMAAPAGERCAVNTLALANAARMGSMVYARRLQQIGRDALVHRVPSASRPPGSTCPAPCVLKRLATSRIGGTQTV</sequence>
<accession>A0A182XE10</accession>
<dbReference type="VEuPathDB" id="VectorBase:AQUA008063"/>
<keyword evidence="2" id="KW-1185">Reference proteome</keyword>
<protein>
    <submittedName>
        <fullName evidence="1">Uncharacterized protein</fullName>
    </submittedName>
</protein>
<name>A0A182XE10_ANOQN</name>
<dbReference type="Proteomes" id="UP000076407">
    <property type="component" value="Unassembled WGS sequence"/>
</dbReference>
<proteinExistence type="predicted"/>
<evidence type="ECO:0000313" key="1">
    <source>
        <dbReference type="EnsemblMetazoa" id="AQUA008063-PA"/>
    </source>
</evidence>
<evidence type="ECO:0000313" key="2">
    <source>
        <dbReference type="Proteomes" id="UP000076407"/>
    </source>
</evidence>
<dbReference type="EnsemblMetazoa" id="AQUA008063-RA">
    <property type="protein sequence ID" value="AQUA008063-PA"/>
    <property type="gene ID" value="AQUA008063"/>
</dbReference>
<organism evidence="1 2">
    <name type="scientific">Anopheles quadriannulatus</name>
    <name type="common">Mosquito</name>
    <dbReference type="NCBI Taxonomy" id="34691"/>
    <lineage>
        <taxon>Eukaryota</taxon>
        <taxon>Metazoa</taxon>
        <taxon>Ecdysozoa</taxon>
        <taxon>Arthropoda</taxon>
        <taxon>Hexapoda</taxon>
        <taxon>Insecta</taxon>
        <taxon>Pterygota</taxon>
        <taxon>Neoptera</taxon>
        <taxon>Endopterygota</taxon>
        <taxon>Diptera</taxon>
        <taxon>Nematocera</taxon>
        <taxon>Culicoidea</taxon>
        <taxon>Culicidae</taxon>
        <taxon>Anophelinae</taxon>
        <taxon>Anopheles</taxon>
    </lineage>
</organism>
<dbReference type="AlphaFoldDB" id="A0A182XE10"/>
<reference evidence="1" key="1">
    <citation type="submission" date="2020-05" db="UniProtKB">
        <authorList>
            <consortium name="EnsemblMetazoa"/>
        </authorList>
    </citation>
    <scope>IDENTIFICATION</scope>
    <source>
        <strain evidence="1">SANGQUA</strain>
    </source>
</reference>